<evidence type="ECO:0000313" key="9">
    <source>
        <dbReference type="EMBL" id="ORX84381.1"/>
    </source>
</evidence>
<reference evidence="9 10" key="2">
    <citation type="submission" date="2016-08" db="EMBL/GenBank/DDBJ databases">
        <title>Pervasive Adenine N6-methylation of Active Genes in Fungi.</title>
        <authorList>
            <consortium name="DOE Joint Genome Institute"/>
            <person name="Mondo S.J."/>
            <person name="Dannebaum R.O."/>
            <person name="Kuo R.C."/>
            <person name="Labutti K."/>
            <person name="Haridas S."/>
            <person name="Kuo A."/>
            <person name="Salamov A."/>
            <person name="Ahrendt S.R."/>
            <person name="Lipzen A."/>
            <person name="Sullivan W."/>
            <person name="Andreopoulos W.B."/>
            <person name="Clum A."/>
            <person name="Lindquist E."/>
            <person name="Daum C."/>
            <person name="Ramamoorthy G.K."/>
            <person name="Gryganskyi A."/>
            <person name="Culley D."/>
            <person name="Magnuson J.K."/>
            <person name="James T.Y."/>
            <person name="O'Malley M.A."/>
            <person name="Stajich J.E."/>
            <person name="Spatafora J.W."/>
            <person name="Visel A."/>
            <person name="Grigoriev I.V."/>
        </authorList>
    </citation>
    <scope>NUCLEOTIDE SEQUENCE [LARGE SCALE GENOMIC DNA]</scope>
    <source>
        <strain evidence="9 10">S4</strain>
    </source>
</reference>
<proteinExistence type="inferred from homology"/>
<gene>
    <name evidence="9" type="ORF">BCR32DRAFT_242621</name>
</gene>
<protein>
    <recommendedName>
        <fullName evidence="11">DUF788-domain-containing protein</fullName>
    </recommendedName>
</protein>
<evidence type="ECO:0000256" key="1">
    <source>
        <dbReference type="ARBA" id="ARBA00004477"/>
    </source>
</evidence>
<organism evidence="9 10">
    <name type="scientific">Anaeromyces robustus</name>
    <dbReference type="NCBI Taxonomy" id="1754192"/>
    <lineage>
        <taxon>Eukaryota</taxon>
        <taxon>Fungi</taxon>
        <taxon>Fungi incertae sedis</taxon>
        <taxon>Chytridiomycota</taxon>
        <taxon>Chytridiomycota incertae sedis</taxon>
        <taxon>Neocallimastigomycetes</taxon>
        <taxon>Neocallimastigales</taxon>
        <taxon>Neocallimastigaceae</taxon>
        <taxon>Anaeromyces</taxon>
    </lineage>
</organism>
<dbReference type="EMBL" id="MCFG01000053">
    <property type="protein sequence ID" value="ORX84381.1"/>
    <property type="molecule type" value="Genomic_DNA"/>
</dbReference>
<evidence type="ECO:0000256" key="2">
    <source>
        <dbReference type="ARBA" id="ARBA00009950"/>
    </source>
</evidence>
<dbReference type="AlphaFoldDB" id="A0A1Y1XF23"/>
<comment type="caution">
    <text evidence="9">The sequence shown here is derived from an EMBL/GenBank/DDBJ whole genome shotgun (WGS) entry which is preliminary data.</text>
</comment>
<keyword evidence="6 8" id="KW-0472">Membrane</keyword>
<feature type="transmembrane region" description="Helical" evidence="8">
    <location>
        <begin position="47"/>
        <end position="65"/>
    </location>
</feature>
<evidence type="ECO:0000256" key="3">
    <source>
        <dbReference type="ARBA" id="ARBA00022692"/>
    </source>
</evidence>
<reference evidence="9 10" key="1">
    <citation type="submission" date="2016-08" db="EMBL/GenBank/DDBJ databases">
        <title>A Parts List for Fungal Cellulosomes Revealed by Comparative Genomics.</title>
        <authorList>
            <consortium name="DOE Joint Genome Institute"/>
            <person name="Haitjema C.H."/>
            <person name="Gilmore S.P."/>
            <person name="Henske J.K."/>
            <person name="Solomon K.V."/>
            <person name="De Groot R."/>
            <person name="Kuo A."/>
            <person name="Mondo S.J."/>
            <person name="Salamov A.A."/>
            <person name="Labutti K."/>
            <person name="Zhao Z."/>
            <person name="Chiniquy J."/>
            <person name="Barry K."/>
            <person name="Brewer H.M."/>
            <person name="Purvine S.O."/>
            <person name="Wright A.T."/>
            <person name="Boxma B."/>
            <person name="Van Alen T."/>
            <person name="Hackstein J.H."/>
            <person name="Baker S.E."/>
            <person name="Grigoriev I.V."/>
            <person name="O'Malley M.A."/>
        </authorList>
    </citation>
    <scope>NUCLEOTIDE SEQUENCE [LARGE SCALE GENOMIC DNA]</scope>
    <source>
        <strain evidence="9 10">S4</strain>
    </source>
</reference>
<dbReference type="Proteomes" id="UP000193944">
    <property type="component" value="Unassembled WGS sequence"/>
</dbReference>
<dbReference type="Pfam" id="PF05620">
    <property type="entry name" value="TMEM208_SND2"/>
    <property type="match status" value="1"/>
</dbReference>
<keyword evidence="3 8" id="KW-0812">Transmembrane</keyword>
<dbReference type="GO" id="GO:0006624">
    <property type="term" value="P:vacuolar protein processing"/>
    <property type="evidence" value="ECO:0007669"/>
    <property type="project" value="TreeGrafter"/>
</dbReference>
<evidence type="ECO:0000256" key="4">
    <source>
        <dbReference type="ARBA" id="ARBA00022824"/>
    </source>
</evidence>
<comment type="subcellular location">
    <subcellularLocation>
        <location evidence="1">Endoplasmic reticulum membrane</location>
        <topology evidence="1">Multi-pass membrane protein</topology>
    </subcellularLocation>
</comment>
<keyword evidence="5 8" id="KW-1133">Transmembrane helix</keyword>
<name>A0A1Y1XF23_9FUNG</name>
<dbReference type="InterPro" id="IPR008506">
    <property type="entry name" value="SND2/TMEM208"/>
</dbReference>
<evidence type="ECO:0000256" key="5">
    <source>
        <dbReference type="ARBA" id="ARBA00022989"/>
    </source>
</evidence>
<comment type="similarity">
    <text evidence="2">Belongs to the TMEM208 family.</text>
</comment>
<feature type="transmembrane region" description="Helical" evidence="8">
    <location>
        <begin position="114"/>
        <end position="131"/>
    </location>
</feature>
<keyword evidence="4" id="KW-0256">Endoplasmic reticulum</keyword>
<keyword evidence="10" id="KW-1185">Reference proteome</keyword>
<accession>A0A1Y1XF23</accession>
<evidence type="ECO:0008006" key="11">
    <source>
        <dbReference type="Google" id="ProtNLM"/>
    </source>
</evidence>
<evidence type="ECO:0000313" key="10">
    <source>
        <dbReference type="Proteomes" id="UP000193944"/>
    </source>
</evidence>
<evidence type="ECO:0000256" key="8">
    <source>
        <dbReference type="SAM" id="Phobius"/>
    </source>
</evidence>
<sequence length="170" mass="19809">MAKHSDKKISAYNKEVLKKQYIQTVIGIVFFLVVRCLFRRSSLKPKHIYGFLAVQILSAFCVFLMRKMCIVKGANPSVKYSGVNFLDSTHVVSYLFDIIFICRFVTYTTSFSEFYYWFLLVIPLYAIYKLISKIIYPMLKNSSAPAEEEPALSKTQQKKQARKEKIKYAH</sequence>
<dbReference type="GO" id="GO:0005773">
    <property type="term" value="C:vacuole"/>
    <property type="evidence" value="ECO:0007669"/>
    <property type="project" value="GOC"/>
</dbReference>
<dbReference type="OrthoDB" id="276296at2759"/>
<evidence type="ECO:0000256" key="7">
    <source>
        <dbReference type="SAM" id="MobiDB-lite"/>
    </source>
</evidence>
<dbReference type="GO" id="GO:0005789">
    <property type="term" value="C:endoplasmic reticulum membrane"/>
    <property type="evidence" value="ECO:0007669"/>
    <property type="project" value="UniProtKB-SubCell"/>
</dbReference>
<evidence type="ECO:0000256" key="6">
    <source>
        <dbReference type="ARBA" id="ARBA00023136"/>
    </source>
</evidence>
<feature type="compositionally biased region" description="Basic residues" evidence="7">
    <location>
        <begin position="156"/>
        <end position="170"/>
    </location>
</feature>
<feature type="region of interest" description="Disordered" evidence="7">
    <location>
        <begin position="146"/>
        <end position="170"/>
    </location>
</feature>
<dbReference type="PANTHER" id="PTHR13505">
    <property type="entry name" value="TRANSMEMBRANE PROTEIN 208"/>
    <property type="match status" value="1"/>
</dbReference>
<dbReference type="PANTHER" id="PTHR13505:SF7">
    <property type="entry name" value="TRANSMEMBRANE PROTEIN 208"/>
    <property type="match status" value="1"/>
</dbReference>
<dbReference type="STRING" id="1754192.A0A1Y1XF23"/>
<feature type="transmembrane region" description="Helical" evidence="8">
    <location>
        <begin position="21"/>
        <end position="41"/>
    </location>
</feature>